<evidence type="ECO:0000256" key="6">
    <source>
        <dbReference type="ARBA" id="ARBA00023136"/>
    </source>
</evidence>
<evidence type="ECO:0000259" key="9">
    <source>
        <dbReference type="PROSITE" id="PS50893"/>
    </source>
</evidence>
<dbReference type="Gene3D" id="3.40.50.300">
    <property type="entry name" value="P-loop containing nucleotide triphosphate hydrolases"/>
    <property type="match status" value="1"/>
</dbReference>
<comment type="subcellular location">
    <subcellularLocation>
        <location evidence="1">Cell membrane</location>
        <topology evidence="1">Multi-pass membrane protein</topology>
    </subcellularLocation>
</comment>
<keyword evidence="6 8" id="KW-0472">Membrane</keyword>
<proteinExistence type="predicted"/>
<feature type="region of interest" description="Disordered" evidence="7">
    <location>
        <begin position="85"/>
        <end position="119"/>
    </location>
</feature>
<dbReference type="AlphaFoldDB" id="A0A5P2WYX7"/>
<keyword evidence="4 11" id="KW-0067">ATP-binding</keyword>
<feature type="domain" description="ABC transporter" evidence="9">
    <location>
        <begin position="483"/>
        <end position="722"/>
    </location>
</feature>
<dbReference type="GO" id="GO:0005524">
    <property type="term" value="F:ATP binding"/>
    <property type="evidence" value="ECO:0007669"/>
    <property type="project" value="UniProtKB-KW"/>
</dbReference>
<dbReference type="GO" id="GO:0015421">
    <property type="term" value="F:ABC-type oligopeptide transporter activity"/>
    <property type="evidence" value="ECO:0007669"/>
    <property type="project" value="TreeGrafter"/>
</dbReference>
<protein>
    <submittedName>
        <fullName evidence="11">ABC transporter ATP-binding protein</fullName>
    </submittedName>
</protein>
<organism evidence="11 12">
    <name type="scientific">Streptomyces spectabilis</name>
    <dbReference type="NCBI Taxonomy" id="68270"/>
    <lineage>
        <taxon>Bacteria</taxon>
        <taxon>Bacillati</taxon>
        <taxon>Actinomycetota</taxon>
        <taxon>Actinomycetes</taxon>
        <taxon>Kitasatosporales</taxon>
        <taxon>Streptomycetaceae</taxon>
        <taxon>Streptomyces</taxon>
    </lineage>
</organism>
<accession>A0A5P2WYX7</accession>
<dbReference type="InterPro" id="IPR011527">
    <property type="entry name" value="ABC1_TM_dom"/>
</dbReference>
<dbReference type="KEGG" id="sspb:CP982_04010"/>
<dbReference type="Gene3D" id="1.20.1560.10">
    <property type="entry name" value="ABC transporter type 1, transmembrane domain"/>
    <property type="match status" value="1"/>
</dbReference>
<dbReference type="OrthoDB" id="9806127at2"/>
<feature type="compositionally biased region" description="Low complexity" evidence="7">
    <location>
        <begin position="99"/>
        <end position="109"/>
    </location>
</feature>
<feature type="region of interest" description="Disordered" evidence="7">
    <location>
        <begin position="1"/>
        <end position="68"/>
    </location>
</feature>
<evidence type="ECO:0000256" key="7">
    <source>
        <dbReference type="SAM" id="MobiDB-lite"/>
    </source>
</evidence>
<gene>
    <name evidence="11" type="ORF">CP982_04010</name>
</gene>
<keyword evidence="5 8" id="KW-1133">Transmembrane helix</keyword>
<dbReference type="PROSITE" id="PS50893">
    <property type="entry name" value="ABC_TRANSPORTER_2"/>
    <property type="match status" value="1"/>
</dbReference>
<dbReference type="InterPro" id="IPR039421">
    <property type="entry name" value="Type_1_exporter"/>
</dbReference>
<evidence type="ECO:0000256" key="8">
    <source>
        <dbReference type="SAM" id="Phobius"/>
    </source>
</evidence>
<dbReference type="PANTHER" id="PTHR43394">
    <property type="entry name" value="ATP-DEPENDENT PERMEASE MDL1, MITOCHONDRIAL"/>
    <property type="match status" value="1"/>
</dbReference>
<keyword evidence="3" id="KW-0547">Nucleotide-binding</keyword>
<dbReference type="InterPro" id="IPR036640">
    <property type="entry name" value="ABC1_TM_sf"/>
</dbReference>
<name>A0A5P2WYX7_STRST</name>
<evidence type="ECO:0000313" key="12">
    <source>
        <dbReference type="Proteomes" id="UP000326505"/>
    </source>
</evidence>
<feature type="transmembrane region" description="Helical" evidence="8">
    <location>
        <begin position="161"/>
        <end position="182"/>
    </location>
</feature>
<dbReference type="Proteomes" id="UP000326505">
    <property type="component" value="Chromosome"/>
</dbReference>
<keyword evidence="2 8" id="KW-0812">Transmembrane</keyword>
<dbReference type="SUPFAM" id="SSF90123">
    <property type="entry name" value="ABC transporter transmembrane region"/>
    <property type="match status" value="1"/>
</dbReference>
<dbReference type="InterPro" id="IPR003593">
    <property type="entry name" value="AAA+_ATPase"/>
</dbReference>
<evidence type="ECO:0000256" key="3">
    <source>
        <dbReference type="ARBA" id="ARBA00022741"/>
    </source>
</evidence>
<feature type="domain" description="ABC transmembrane type-1" evidence="10">
    <location>
        <begin position="163"/>
        <end position="450"/>
    </location>
</feature>
<evidence type="ECO:0000256" key="2">
    <source>
        <dbReference type="ARBA" id="ARBA00022692"/>
    </source>
</evidence>
<feature type="compositionally biased region" description="Basic residues" evidence="7">
    <location>
        <begin position="17"/>
        <end position="35"/>
    </location>
</feature>
<dbReference type="GO" id="GO:0005886">
    <property type="term" value="C:plasma membrane"/>
    <property type="evidence" value="ECO:0007669"/>
    <property type="project" value="UniProtKB-SubCell"/>
</dbReference>
<dbReference type="Pfam" id="PF00005">
    <property type="entry name" value="ABC_tran"/>
    <property type="match status" value="1"/>
</dbReference>
<dbReference type="PROSITE" id="PS50929">
    <property type="entry name" value="ABC_TM1F"/>
    <property type="match status" value="1"/>
</dbReference>
<dbReference type="InterPro" id="IPR003439">
    <property type="entry name" value="ABC_transporter-like_ATP-bd"/>
</dbReference>
<evidence type="ECO:0000313" key="11">
    <source>
        <dbReference type="EMBL" id="QEV57977.1"/>
    </source>
</evidence>
<dbReference type="PANTHER" id="PTHR43394:SF1">
    <property type="entry name" value="ATP-BINDING CASSETTE SUB-FAMILY B MEMBER 10, MITOCHONDRIAL"/>
    <property type="match status" value="1"/>
</dbReference>
<evidence type="ECO:0000256" key="5">
    <source>
        <dbReference type="ARBA" id="ARBA00022989"/>
    </source>
</evidence>
<dbReference type="GO" id="GO:0016887">
    <property type="term" value="F:ATP hydrolysis activity"/>
    <property type="evidence" value="ECO:0007669"/>
    <property type="project" value="InterPro"/>
</dbReference>
<evidence type="ECO:0000259" key="10">
    <source>
        <dbReference type="PROSITE" id="PS50929"/>
    </source>
</evidence>
<reference evidence="11 12" key="1">
    <citation type="submission" date="2017-09" db="EMBL/GenBank/DDBJ databases">
        <authorList>
            <person name="Lee N."/>
            <person name="Cho B.-K."/>
        </authorList>
    </citation>
    <scope>NUCLEOTIDE SEQUENCE [LARGE SCALE GENOMIC DNA]</scope>
    <source>
        <strain evidence="11 12">ATCC 27465</strain>
    </source>
</reference>
<evidence type="ECO:0000256" key="4">
    <source>
        <dbReference type="ARBA" id="ARBA00022840"/>
    </source>
</evidence>
<feature type="transmembrane region" description="Helical" evidence="8">
    <location>
        <begin position="295"/>
        <end position="318"/>
    </location>
</feature>
<evidence type="ECO:0000256" key="1">
    <source>
        <dbReference type="ARBA" id="ARBA00004651"/>
    </source>
</evidence>
<feature type="transmembrane region" description="Helical" evidence="8">
    <location>
        <begin position="202"/>
        <end position="226"/>
    </location>
</feature>
<dbReference type="SMART" id="SM00382">
    <property type="entry name" value="AAA"/>
    <property type="match status" value="1"/>
</dbReference>
<sequence>MASRPGLRQGARTKEPPRKRHGGGRRVRRDRRRSAFRPLIGSGPGRSPHGSVHRARGPCRATEGNPPRLKHVCSNLWRSSLCPASPVRPQRLPGGAQLTTSDSTNTSATTPPPPPPPADLRFEAKDVANRLAGITVRTVVRRLPAAVWWTLKMAWRVDRPAVLLLGVCQLAAGVAQAVALAATARAMGPLLGGADAASRIDAALPALAVMVAAAAVARVFTVLAAYGSGRVTPKLTTEADTRFVETVCRAELTAMEEPGFHDAQTAAKAGVQRTANVVTDVQRCMSALMQITGAMGALTVLHPVLLPLIVLAVVPAGVGEIVAARISYRTHYLNIGDQNVRHMVRWWATTPKHATEVRANGMTDYVRYWYAAISRRMDARTIAAAPRTARTVLAASAVGGLFQTLTWGVLAYLATHGHIGLAVAATAVVGLRAVIASLGNAVSYAANVLNTGMYLEDLHSFLDRTGRAAQQRGTRLPDAPREVRVDNASYTYPSKDRPAVDGLSLTLTRGEVVAVVGVNGAGKSTLMNLITAVTLPDKGRVLWDAAETRALDADAVWRHTGVVTQDFAKWPLRARENVTQGQPRTDHDDPVWEAVDQVGLREAVDELPHGLDTLLAREYFGGSELSGGQWQRFACARALYRKPAVLILDEPTSQLDARGEHQIFTALRQQRRDRITVIVTHRLDNTRLADRILVLDHGRIVEQGTFDELRATPGSLFAELYDLSQDR</sequence>
<dbReference type="EMBL" id="CP023690">
    <property type="protein sequence ID" value="QEV57977.1"/>
    <property type="molecule type" value="Genomic_DNA"/>
</dbReference>
<dbReference type="InterPro" id="IPR027417">
    <property type="entry name" value="P-loop_NTPase"/>
</dbReference>
<dbReference type="SUPFAM" id="SSF52540">
    <property type="entry name" value="P-loop containing nucleoside triphosphate hydrolases"/>
    <property type="match status" value="1"/>
</dbReference>